<evidence type="ECO:0000313" key="2">
    <source>
        <dbReference type="EMBL" id="SHK37049.1"/>
    </source>
</evidence>
<dbReference type="Pfam" id="PF13410">
    <property type="entry name" value="GST_C_2"/>
    <property type="match status" value="1"/>
</dbReference>
<dbReference type="InterPro" id="IPR050983">
    <property type="entry name" value="GST_Omega/HSP26"/>
</dbReference>
<dbReference type="OrthoDB" id="9795329at2"/>
<dbReference type="GO" id="GO:0005737">
    <property type="term" value="C:cytoplasm"/>
    <property type="evidence" value="ECO:0007669"/>
    <property type="project" value="TreeGrafter"/>
</dbReference>
<proteinExistence type="predicted"/>
<dbReference type="RefSeq" id="WP_073139945.1">
    <property type="nucleotide sequence ID" value="NZ_FQZF01000047.1"/>
</dbReference>
<keyword evidence="3" id="KW-1185">Reference proteome</keyword>
<dbReference type="SUPFAM" id="SSF52833">
    <property type="entry name" value="Thioredoxin-like"/>
    <property type="match status" value="1"/>
</dbReference>
<dbReference type="Gene3D" id="3.40.30.10">
    <property type="entry name" value="Glutaredoxin"/>
    <property type="match status" value="1"/>
</dbReference>
<accession>A0A1M6RXM4</accession>
<dbReference type="InterPro" id="IPR036249">
    <property type="entry name" value="Thioredoxin-like_sf"/>
</dbReference>
<sequence length="196" mass="20521">MRLLTSPASPFARKALACAIARGVEGGIELVPTSTQASPELPALNPLGKIPVLILDDGTAVFDSPVICDFLDSLGTAPPMTPATGPERLRVSILHALADGIMDAAVARRTHANLPQDEGRQAFDARQKAAMERGLARLEAEPPQGLADVGAIAVACALGYLDLRFPAEPWRESHPKLASWLASVAGLPPLARTVPA</sequence>
<dbReference type="Gene3D" id="1.20.1050.10">
    <property type="match status" value="1"/>
</dbReference>
<dbReference type="Pfam" id="PF13409">
    <property type="entry name" value="GST_N_2"/>
    <property type="match status" value="1"/>
</dbReference>
<dbReference type="GO" id="GO:0016740">
    <property type="term" value="F:transferase activity"/>
    <property type="evidence" value="ECO:0007669"/>
    <property type="project" value="UniProtKB-KW"/>
</dbReference>
<dbReference type="InterPro" id="IPR036282">
    <property type="entry name" value="Glutathione-S-Trfase_C_sf"/>
</dbReference>
<evidence type="ECO:0000259" key="1">
    <source>
        <dbReference type="PROSITE" id="PS50404"/>
    </source>
</evidence>
<dbReference type="Proteomes" id="UP000184387">
    <property type="component" value="Unassembled WGS sequence"/>
</dbReference>
<feature type="domain" description="GST N-terminal" evidence="1">
    <location>
        <begin position="1"/>
        <end position="79"/>
    </location>
</feature>
<keyword evidence="2" id="KW-0808">Transferase</keyword>
<gene>
    <name evidence="2" type="ORF">SAMN02745194_04780</name>
</gene>
<dbReference type="PANTHER" id="PTHR43968:SF6">
    <property type="entry name" value="GLUTATHIONE S-TRANSFERASE OMEGA"/>
    <property type="match status" value="1"/>
</dbReference>
<dbReference type="SUPFAM" id="SSF47616">
    <property type="entry name" value="GST C-terminal domain-like"/>
    <property type="match status" value="1"/>
</dbReference>
<organism evidence="2 3">
    <name type="scientific">Muricoccus roseus</name>
    <dbReference type="NCBI Taxonomy" id="198092"/>
    <lineage>
        <taxon>Bacteria</taxon>
        <taxon>Pseudomonadati</taxon>
        <taxon>Pseudomonadota</taxon>
        <taxon>Alphaproteobacteria</taxon>
        <taxon>Acetobacterales</taxon>
        <taxon>Roseomonadaceae</taxon>
        <taxon>Muricoccus</taxon>
    </lineage>
</organism>
<dbReference type="AlphaFoldDB" id="A0A1M6RXM4"/>
<evidence type="ECO:0000313" key="3">
    <source>
        <dbReference type="Proteomes" id="UP000184387"/>
    </source>
</evidence>
<dbReference type="EMBL" id="FQZF01000047">
    <property type="protein sequence ID" value="SHK37049.1"/>
    <property type="molecule type" value="Genomic_DNA"/>
</dbReference>
<dbReference type="PANTHER" id="PTHR43968">
    <property type="match status" value="1"/>
</dbReference>
<name>A0A1M6RXM4_9PROT</name>
<dbReference type="InterPro" id="IPR004045">
    <property type="entry name" value="Glutathione_S-Trfase_N"/>
</dbReference>
<dbReference type="STRING" id="198092.SAMN02745194_04780"/>
<dbReference type="PROSITE" id="PS50404">
    <property type="entry name" value="GST_NTER"/>
    <property type="match status" value="1"/>
</dbReference>
<protein>
    <submittedName>
        <fullName evidence="2">Glutathione S-transferase</fullName>
    </submittedName>
</protein>
<reference evidence="2 3" key="1">
    <citation type="submission" date="2016-11" db="EMBL/GenBank/DDBJ databases">
        <authorList>
            <person name="Jaros S."/>
            <person name="Januszkiewicz K."/>
            <person name="Wedrychowicz H."/>
        </authorList>
    </citation>
    <scope>NUCLEOTIDE SEQUENCE [LARGE SCALE GENOMIC DNA]</scope>
    <source>
        <strain evidence="2 3">DSM 14916</strain>
    </source>
</reference>
<dbReference type="CDD" id="cd03205">
    <property type="entry name" value="GST_C_6"/>
    <property type="match status" value="1"/>
</dbReference>